<reference evidence="1 2" key="1">
    <citation type="journal article" date="2016" name="Nat. Commun.">
        <title>Thousands of microbial genomes shed light on interconnected biogeochemical processes in an aquifer system.</title>
        <authorList>
            <person name="Anantharaman K."/>
            <person name="Brown C.T."/>
            <person name="Hug L.A."/>
            <person name="Sharon I."/>
            <person name="Castelle C.J."/>
            <person name="Probst A.J."/>
            <person name="Thomas B.C."/>
            <person name="Singh A."/>
            <person name="Wilkins M.J."/>
            <person name="Karaoz U."/>
            <person name="Brodie E.L."/>
            <person name="Williams K.H."/>
            <person name="Hubbard S.S."/>
            <person name="Banfield J.F."/>
        </authorList>
    </citation>
    <scope>NUCLEOTIDE SEQUENCE [LARGE SCALE GENOMIC DNA]</scope>
</reference>
<comment type="caution">
    <text evidence="1">The sequence shown here is derived from an EMBL/GenBank/DDBJ whole genome shotgun (WGS) entry which is preliminary data.</text>
</comment>
<evidence type="ECO:0000313" key="1">
    <source>
        <dbReference type="EMBL" id="OGL70357.1"/>
    </source>
</evidence>
<dbReference type="Pfam" id="PF13641">
    <property type="entry name" value="Glyco_tranf_2_3"/>
    <property type="match status" value="1"/>
</dbReference>
<gene>
    <name evidence="1" type="ORF">A3C17_04155</name>
</gene>
<dbReference type="Proteomes" id="UP000177097">
    <property type="component" value="Unassembled WGS sequence"/>
</dbReference>
<evidence type="ECO:0000313" key="2">
    <source>
        <dbReference type="Proteomes" id="UP000177097"/>
    </source>
</evidence>
<sequence>MNARMPDIAVIVVVYNKLHPQCLPTLRRVIERTKLKVDVVVVDNASPNLDVAALVTKAYPQAHLIVCRLNRGFGSACNRGAKGFKAGTYFFLNPDTILTDDALFEQLHAFIKRYPKVGIVAPRTHYLDGSLQETCRRFPAWHMPIARRTRLMAPHRGKRYVDEFLMKDFDHEAERMVDWVQGSAIMIDAALFREIGGFDERFFMYFEDVDLCRRCWERGRPVYYLPSGTIAHEYTQGSAKVSGPLAGLVTNRLARAHVQSWLRYLSKWGL</sequence>
<protein>
    <recommendedName>
        <fullName evidence="3">Glycosyltransferase 2-like domain-containing protein</fullName>
    </recommendedName>
</protein>
<dbReference type="SUPFAM" id="SSF53448">
    <property type="entry name" value="Nucleotide-diphospho-sugar transferases"/>
    <property type="match status" value="1"/>
</dbReference>
<evidence type="ECO:0008006" key="3">
    <source>
        <dbReference type="Google" id="ProtNLM"/>
    </source>
</evidence>
<proteinExistence type="predicted"/>
<dbReference type="STRING" id="1802389.A3C17_04155"/>
<name>A0A1F7TY45_9BACT</name>
<dbReference type="Gene3D" id="3.90.550.10">
    <property type="entry name" value="Spore Coat Polysaccharide Biosynthesis Protein SpsA, Chain A"/>
    <property type="match status" value="1"/>
</dbReference>
<organism evidence="1 2">
    <name type="scientific">Candidatus Uhrbacteria bacterium RIFCSPHIGHO2_02_FULL_53_13</name>
    <dbReference type="NCBI Taxonomy" id="1802389"/>
    <lineage>
        <taxon>Bacteria</taxon>
        <taxon>Candidatus Uhriibacteriota</taxon>
    </lineage>
</organism>
<dbReference type="PANTHER" id="PTHR43179">
    <property type="entry name" value="RHAMNOSYLTRANSFERASE WBBL"/>
    <property type="match status" value="1"/>
</dbReference>
<dbReference type="PANTHER" id="PTHR43179:SF7">
    <property type="entry name" value="RHAMNOSYLTRANSFERASE WBBL"/>
    <property type="match status" value="1"/>
</dbReference>
<dbReference type="EMBL" id="MGDX01000031">
    <property type="protein sequence ID" value="OGL70357.1"/>
    <property type="molecule type" value="Genomic_DNA"/>
</dbReference>
<dbReference type="InterPro" id="IPR029044">
    <property type="entry name" value="Nucleotide-diphossugar_trans"/>
</dbReference>
<accession>A0A1F7TY45</accession>
<dbReference type="AlphaFoldDB" id="A0A1F7TY45"/>